<evidence type="ECO:0000256" key="1">
    <source>
        <dbReference type="ARBA" id="ARBA00022603"/>
    </source>
</evidence>
<evidence type="ECO:0000313" key="6">
    <source>
        <dbReference type="Proteomes" id="UP001164959"/>
    </source>
</evidence>
<dbReference type="Proteomes" id="UP001164959">
    <property type="component" value="Chromosome"/>
</dbReference>
<organism evidence="5 6">
    <name type="scientific">Streptomyces endophytica</name>
    <dbReference type="NCBI Taxonomy" id="2991496"/>
    <lineage>
        <taxon>Bacteria</taxon>
        <taxon>Bacillati</taxon>
        <taxon>Actinomycetota</taxon>
        <taxon>Actinomycetes</taxon>
        <taxon>Kitasatosporales</taxon>
        <taxon>Streptomycetaceae</taxon>
        <taxon>Streptomyces</taxon>
    </lineage>
</organism>
<evidence type="ECO:0000256" key="2">
    <source>
        <dbReference type="ARBA" id="ARBA00022679"/>
    </source>
</evidence>
<evidence type="ECO:0000259" key="4">
    <source>
        <dbReference type="Pfam" id="PF13649"/>
    </source>
</evidence>
<dbReference type="PANTHER" id="PTHR43464:SF19">
    <property type="entry name" value="UBIQUINONE BIOSYNTHESIS O-METHYLTRANSFERASE, MITOCHONDRIAL"/>
    <property type="match status" value="1"/>
</dbReference>
<dbReference type="CDD" id="cd02440">
    <property type="entry name" value="AdoMet_MTases"/>
    <property type="match status" value="1"/>
</dbReference>
<reference evidence="5" key="1">
    <citation type="submission" date="2022-11" db="EMBL/GenBank/DDBJ databases">
        <title>Identification and genomic analyses of a novel endophytic actinobacterium Streptomyces endophytica sp. nov. with potential for biocontrol of Yam anthracnose.</title>
        <authorList>
            <person name="Huang X."/>
        </authorList>
    </citation>
    <scope>NUCLEOTIDE SEQUENCE</scope>
    <source>
        <strain evidence="5">HNM0140</strain>
    </source>
</reference>
<dbReference type="SUPFAM" id="SSF53335">
    <property type="entry name" value="S-adenosyl-L-methionine-dependent methyltransferases"/>
    <property type="match status" value="1"/>
</dbReference>
<keyword evidence="6" id="KW-1185">Reference proteome</keyword>
<name>A0ABY6PGM7_9ACTN</name>
<accession>A0ABY6PGM7</accession>
<keyword evidence="3" id="KW-0949">S-adenosyl-L-methionine</keyword>
<keyword evidence="1 5" id="KW-0489">Methyltransferase</keyword>
<dbReference type="GO" id="GO:0008168">
    <property type="term" value="F:methyltransferase activity"/>
    <property type="evidence" value="ECO:0007669"/>
    <property type="project" value="UniProtKB-KW"/>
</dbReference>
<dbReference type="InterPro" id="IPR029063">
    <property type="entry name" value="SAM-dependent_MTases_sf"/>
</dbReference>
<proteinExistence type="predicted"/>
<feature type="domain" description="Methyltransferase" evidence="4">
    <location>
        <begin position="37"/>
        <end position="126"/>
    </location>
</feature>
<dbReference type="PANTHER" id="PTHR43464">
    <property type="entry name" value="METHYLTRANSFERASE"/>
    <property type="match status" value="1"/>
</dbReference>
<keyword evidence="2" id="KW-0808">Transferase</keyword>
<protein>
    <submittedName>
        <fullName evidence="5">Class I SAM-dependent methyltransferase</fullName>
    </submittedName>
</protein>
<evidence type="ECO:0000256" key="3">
    <source>
        <dbReference type="ARBA" id="ARBA00022691"/>
    </source>
</evidence>
<dbReference type="EMBL" id="CP110636">
    <property type="protein sequence ID" value="UZJ33044.1"/>
    <property type="molecule type" value="Genomic_DNA"/>
</dbReference>
<dbReference type="Gene3D" id="3.40.50.150">
    <property type="entry name" value="Vaccinia Virus protein VP39"/>
    <property type="match status" value="1"/>
</dbReference>
<dbReference type="RefSeq" id="WP_265364251.1">
    <property type="nucleotide sequence ID" value="NZ_CP110636.1"/>
</dbReference>
<dbReference type="InterPro" id="IPR041698">
    <property type="entry name" value="Methyltransf_25"/>
</dbReference>
<gene>
    <name evidence="5" type="ORF">OJ254_25580</name>
</gene>
<sequence length="210" mass="22582">MPFTDLPAAPPDPYWNHNVHYHRLVLDAVPDGCARALDVGCGDGLLVRKLARRIDEVTGVDRSAAMLRLAREGSAGIPNTSFLEADFMADGALPGGYDLVTAVAVIHHAEFTAAARRLTGLLAPGGRLVVVGLAANGTPWDWLVSGAGLPAARLQARRHGGKSGPPGMPILDSPMTWGEVRRAARACLPGSRYRRHLLWRYSLVWDKPRG</sequence>
<dbReference type="GO" id="GO:0032259">
    <property type="term" value="P:methylation"/>
    <property type="evidence" value="ECO:0007669"/>
    <property type="project" value="UniProtKB-KW"/>
</dbReference>
<evidence type="ECO:0000313" key="5">
    <source>
        <dbReference type="EMBL" id="UZJ33044.1"/>
    </source>
</evidence>
<dbReference type="Pfam" id="PF13649">
    <property type="entry name" value="Methyltransf_25"/>
    <property type="match status" value="1"/>
</dbReference>